<sequence length="174" mass="18968">MQDELPETPPTKPRRSPFRRLVLLAIFALTLPFDWGERSSCQGGPRTFTGIEILTERPENGISIAVLVLTPVVLGLLQPRIRNAIAGLLTEFASMLFASLGTMFCFVNAIFAGGIAPSSGRFYPAPWVATLASLLTVIDACQGTVERIRDIVAERKRRSAMAMNDEPAKPSPEP</sequence>
<name>A0A4U1JH22_9BACT</name>
<dbReference type="Proteomes" id="UP000309215">
    <property type="component" value="Unassembled WGS sequence"/>
</dbReference>
<evidence type="ECO:0000313" key="2">
    <source>
        <dbReference type="Proteomes" id="UP000309215"/>
    </source>
</evidence>
<dbReference type="OrthoDB" id="9836796at2"/>
<proteinExistence type="predicted"/>
<evidence type="ECO:0000313" key="1">
    <source>
        <dbReference type="EMBL" id="TKD11857.1"/>
    </source>
</evidence>
<dbReference type="RefSeq" id="WP_136928131.1">
    <property type="nucleotide sequence ID" value="NZ_SSMQ01000005.1"/>
</dbReference>
<gene>
    <name evidence="1" type="ORF">E8A74_06910</name>
</gene>
<comment type="caution">
    <text evidence="1">The sequence shown here is derived from an EMBL/GenBank/DDBJ whole genome shotgun (WGS) entry which is preliminary data.</text>
</comment>
<reference evidence="1 2" key="1">
    <citation type="submission" date="2019-04" db="EMBL/GenBank/DDBJ databases">
        <authorList>
            <person name="Li Y."/>
            <person name="Wang J."/>
        </authorList>
    </citation>
    <scope>NUCLEOTIDE SEQUENCE [LARGE SCALE GENOMIC DNA]</scope>
    <source>
        <strain evidence="1 2">DSM 14668</strain>
    </source>
</reference>
<organism evidence="1 2">
    <name type="scientific">Polyangium fumosum</name>
    <dbReference type="NCBI Taxonomy" id="889272"/>
    <lineage>
        <taxon>Bacteria</taxon>
        <taxon>Pseudomonadati</taxon>
        <taxon>Myxococcota</taxon>
        <taxon>Polyangia</taxon>
        <taxon>Polyangiales</taxon>
        <taxon>Polyangiaceae</taxon>
        <taxon>Polyangium</taxon>
    </lineage>
</organism>
<accession>A0A4U1JH22</accession>
<dbReference type="EMBL" id="SSMQ01000005">
    <property type="protein sequence ID" value="TKD11857.1"/>
    <property type="molecule type" value="Genomic_DNA"/>
</dbReference>
<protein>
    <submittedName>
        <fullName evidence="1">Uncharacterized protein</fullName>
    </submittedName>
</protein>
<dbReference type="AlphaFoldDB" id="A0A4U1JH22"/>
<keyword evidence="2" id="KW-1185">Reference proteome</keyword>